<reference evidence="2" key="1">
    <citation type="journal article" date="2022" name="bioRxiv">
        <title>Sequencing and chromosome-scale assembly of the giantPleurodeles waltlgenome.</title>
        <authorList>
            <person name="Brown T."/>
            <person name="Elewa A."/>
            <person name="Iarovenko S."/>
            <person name="Subramanian E."/>
            <person name="Araus A.J."/>
            <person name="Petzold A."/>
            <person name="Susuki M."/>
            <person name="Suzuki K.-i.T."/>
            <person name="Hayashi T."/>
            <person name="Toyoda A."/>
            <person name="Oliveira C."/>
            <person name="Osipova E."/>
            <person name="Leigh N.D."/>
            <person name="Simon A."/>
            <person name="Yun M.H."/>
        </authorList>
    </citation>
    <scope>NUCLEOTIDE SEQUENCE</scope>
    <source>
        <strain evidence="2">20211129_DDA</strain>
        <tissue evidence="2">Liver</tissue>
    </source>
</reference>
<dbReference type="Proteomes" id="UP001066276">
    <property type="component" value="Chromosome 7"/>
</dbReference>
<sequence length="65" mass="7444">SEGGLQKPTKVLGYHFVERRRHTLEAPHPVLSCWRHKGSHSKTVQRSSWLLSTSQKAPEEDLSDH</sequence>
<feature type="non-terminal residue" evidence="2">
    <location>
        <position position="1"/>
    </location>
</feature>
<dbReference type="AlphaFoldDB" id="A0AAV7P4S3"/>
<evidence type="ECO:0000313" key="2">
    <source>
        <dbReference type="EMBL" id="KAJ1122302.1"/>
    </source>
</evidence>
<organism evidence="2 3">
    <name type="scientific">Pleurodeles waltl</name>
    <name type="common">Iberian ribbed newt</name>
    <dbReference type="NCBI Taxonomy" id="8319"/>
    <lineage>
        <taxon>Eukaryota</taxon>
        <taxon>Metazoa</taxon>
        <taxon>Chordata</taxon>
        <taxon>Craniata</taxon>
        <taxon>Vertebrata</taxon>
        <taxon>Euteleostomi</taxon>
        <taxon>Amphibia</taxon>
        <taxon>Batrachia</taxon>
        <taxon>Caudata</taxon>
        <taxon>Salamandroidea</taxon>
        <taxon>Salamandridae</taxon>
        <taxon>Pleurodelinae</taxon>
        <taxon>Pleurodeles</taxon>
    </lineage>
</organism>
<feature type="compositionally biased region" description="Polar residues" evidence="1">
    <location>
        <begin position="41"/>
        <end position="56"/>
    </location>
</feature>
<gene>
    <name evidence="2" type="ORF">NDU88_000795</name>
</gene>
<dbReference type="EMBL" id="JANPWB010000011">
    <property type="protein sequence ID" value="KAJ1122302.1"/>
    <property type="molecule type" value="Genomic_DNA"/>
</dbReference>
<keyword evidence="3" id="KW-1185">Reference proteome</keyword>
<comment type="caution">
    <text evidence="2">The sequence shown here is derived from an EMBL/GenBank/DDBJ whole genome shotgun (WGS) entry which is preliminary data.</text>
</comment>
<evidence type="ECO:0000313" key="3">
    <source>
        <dbReference type="Proteomes" id="UP001066276"/>
    </source>
</evidence>
<proteinExistence type="predicted"/>
<name>A0AAV7P4S3_PLEWA</name>
<feature type="region of interest" description="Disordered" evidence="1">
    <location>
        <begin position="37"/>
        <end position="65"/>
    </location>
</feature>
<feature type="non-terminal residue" evidence="2">
    <location>
        <position position="65"/>
    </location>
</feature>
<accession>A0AAV7P4S3</accession>
<evidence type="ECO:0000256" key="1">
    <source>
        <dbReference type="SAM" id="MobiDB-lite"/>
    </source>
</evidence>
<protein>
    <submittedName>
        <fullName evidence="2">Uncharacterized protein</fullName>
    </submittedName>
</protein>